<dbReference type="AlphaFoldDB" id="A0A2Z7B9H9"/>
<name>A0A2Z7B9H9_9LAMI</name>
<dbReference type="EMBL" id="KV007791">
    <property type="protein sequence ID" value="KZV30860.1"/>
    <property type="molecule type" value="Genomic_DNA"/>
</dbReference>
<sequence length="243" mass="27985">MNEELGNLEELRSYKGREENEATVKSAAKRNLWDLFRDKKIKMYLGNKDRIVHKELSPDMQMFAHHLYREGYLDGANLTPENKFDSTCFRVGYAREFLKFAAIEFGKDHQDIAKWLSAGALKTIAHFGCPSLGHKSVDAAKNLRRFFEIEEHEANINCTRCSFQVCRKCIMKQSCKRADKRAWNCATKLSLSDVIRVLVLYATASVPQQLVIPKEIKDSVSRLLKEIINLSKTVARRFPRTPL</sequence>
<keyword evidence="2" id="KW-1185">Reference proteome</keyword>
<reference evidence="1 2" key="1">
    <citation type="journal article" date="2015" name="Proc. Natl. Acad. Sci. U.S.A.">
        <title>The resurrection genome of Boea hygrometrica: A blueprint for survival of dehydration.</title>
        <authorList>
            <person name="Xiao L."/>
            <person name="Yang G."/>
            <person name="Zhang L."/>
            <person name="Yang X."/>
            <person name="Zhao S."/>
            <person name="Ji Z."/>
            <person name="Zhou Q."/>
            <person name="Hu M."/>
            <person name="Wang Y."/>
            <person name="Chen M."/>
            <person name="Xu Y."/>
            <person name="Jin H."/>
            <person name="Xiao X."/>
            <person name="Hu G."/>
            <person name="Bao F."/>
            <person name="Hu Y."/>
            <person name="Wan P."/>
            <person name="Li L."/>
            <person name="Deng X."/>
            <person name="Kuang T."/>
            <person name="Xiang C."/>
            <person name="Zhu J.K."/>
            <person name="Oliver M.J."/>
            <person name="He Y."/>
        </authorList>
    </citation>
    <scope>NUCLEOTIDE SEQUENCE [LARGE SCALE GENOMIC DNA]</scope>
    <source>
        <strain evidence="2">cv. XS01</strain>
    </source>
</reference>
<dbReference type="OrthoDB" id="974159at2759"/>
<gene>
    <name evidence="1" type="ORF">F511_37093</name>
</gene>
<evidence type="ECO:0000313" key="2">
    <source>
        <dbReference type="Proteomes" id="UP000250235"/>
    </source>
</evidence>
<protein>
    <submittedName>
        <fullName evidence="1">Uncharacterized protein</fullName>
    </submittedName>
</protein>
<evidence type="ECO:0000313" key="1">
    <source>
        <dbReference type="EMBL" id="KZV30860.1"/>
    </source>
</evidence>
<dbReference type="Proteomes" id="UP000250235">
    <property type="component" value="Unassembled WGS sequence"/>
</dbReference>
<organism evidence="1 2">
    <name type="scientific">Dorcoceras hygrometricum</name>
    <dbReference type="NCBI Taxonomy" id="472368"/>
    <lineage>
        <taxon>Eukaryota</taxon>
        <taxon>Viridiplantae</taxon>
        <taxon>Streptophyta</taxon>
        <taxon>Embryophyta</taxon>
        <taxon>Tracheophyta</taxon>
        <taxon>Spermatophyta</taxon>
        <taxon>Magnoliopsida</taxon>
        <taxon>eudicotyledons</taxon>
        <taxon>Gunneridae</taxon>
        <taxon>Pentapetalae</taxon>
        <taxon>asterids</taxon>
        <taxon>lamiids</taxon>
        <taxon>Lamiales</taxon>
        <taxon>Gesneriaceae</taxon>
        <taxon>Didymocarpoideae</taxon>
        <taxon>Trichosporeae</taxon>
        <taxon>Loxocarpinae</taxon>
        <taxon>Dorcoceras</taxon>
    </lineage>
</organism>
<accession>A0A2Z7B9H9</accession>
<proteinExistence type="predicted"/>